<keyword evidence="2" id="KW-1185">Reference proteome</keyword>
<evidence type="ECO:0000313" key="1">
    <source>
        <dbReference type="EMBL" id="MDT7831736.1"/>
    </source>
</evidence>
<evidence type="ECO:0000313" key="2">
    <source>
        <dbReference type="Proteomes" id="UP001257277"/>
    </source>
</evidence>
<accession>A0ABU3LEL2</accession>
<dbReference type="Proteomes" id="UP001257277">
    <property type="component" value="Unassembled WGS sequence"/>
</dbReference>
<dbReference type="EMBL" id="JAVTTO010000002">
    <property type="protein sequence ID" value="MDT7831736.1"/>
    <property type="molecule type" value="Genomic_DNA"/>
</dbReference>
<proteinExistence type="predicted"/>
<dbReference type="Gene3D" id="1.25.40.10">
    <property type="entry name" value="Tetratricopeptide repeat domain"/>
    <property type="match status" value="1"/>
</dbReference>
<gene>
    <name evidence="1" type="ORF">RQM59_05055</name>
</gene>
<sequence length="498" mass="59487">MTELNDIIRTLSSDEQKQFVLFLEKKNKRKDTKNIQLFQLILQEELSINEMSQKIYKTTNKDALYALRKRLYQSVIDFTANHSLEDEGSIDMQIIKYLLAARNYLTKGHYRMGYRVLDKAEPIAKEHQLYPLLNEIYHTKIQYAYKSTDLDIEALIDKFKRNQELHNLDEELNIAYAKIRRKIKEILHNGVIVDFQHLVENTFKEHQINLEEALSFKSLYQLITINSLSAFATKDYLKIENFLLSKYEIVKDHKSKEKQLYYHIYVLYHIANTLFRNKKFSESSKYLAVMHEHMLLKKGKYYSSFKVKYYLLLGLNKNYSNQSSEAIKIFEPFVSKKHPDLSSLLDIYLSLTMCYFQQGEFKKAMRLFSKFYHTDKWYIEKTGKEWTMKKNLIEILLHLELENLELLESRLLSFKRSYYQHLKAIGQERAIIYLSFIEAYYKDPSNVTSTQFKSKVESSFEWITSKEEDIFVMSFYAWLKSKMEKAPLYETTLNLIQQ</sequence>
<reference evidence="1 2" key="1">
    <citation type="submission" date="2023-09" db="EMBL/GenBank/DDBJ databases">
        <title>Novel taxa isolated from Blanes Bay.</title>
        <authorList>
            <person name="Rey-Velasco X."/>
            <person name="Lucena T."/>
        </authorList>
    </citation>
    <scope>NUCLEOTIDE SEQUENCE [LARGE SCALE GENOMIC DNA]</scope>
    <source>
        <strain evidence="1 2">S356</strain>
    </source>
</reference>
<comment type="caution">
    <text evidence="1">The sequence shown here is derived from an EMBL/GenBank/DDBJ whole genome shotgun (WGS) entry which is preliminary data.</text>
</comment>
<dbReference type="RefSeq" id="WP_349240992.1">
    <property type="nucleotide sequence ID" value="NZ_JAVTTO010000002.1"/>
</dbReference>
<dbReference type="SUPFAM" id="SSF48452">
    <property type="entry name" value="TPR-like"/>
    <property type="match status" value="1"/>
</dbReference>
<name>A0ABU3LEL2_9FLAO</name>
<protein>
    <recommendedName>
        <fullName evidence="3">Tetratricopeptide repeat protein</fullName>
    </recommendedName>
</protein>
<organism evidence="1 2">
    <name type="scientific">Asprobacillus argus</name>
    <dbReference type="NCBI Taxonomy" id="3076534"/>
    <lineage>
        <taxon>Bacteria</taxon>
        <taxon>Pseudomonadati</taxon>
        <taxon>Bacteroidota</taxon>
        <taxon>Flavobacteriia</taxon>
        <taxon>Flavobacteriales</taxon>
        <taxon>Flavobacteriaceae</taxon>
        <taxon>Asprobacillus</taxon>
    </lineage>
</organism>
<evidence type="ECO:0008006" key="3">
    <source>
        <dbReference type="Google" id="ProtNLM"/>
    </source>
</evidence>
<dbReference type="InterPro" id="IPR011990">
    <property type="entry name" value="TPR-like_helical_dom_sf"/>
</dbReference>